<feature type="coiled-coil region" evidence="1">
    <location>
        <begin position="129"/>
        <end position="163"/>
    </location>
</feature>
<reference evidence="3 4" key="1">
    <citation type="journal article" date="2015" name="Proc. Natl. Acad. Sci. U.S.A.">
        <title>The resurrection genome of Boea hygrometrica: A blueprint for survival of dehydration.</title>
        <authorList>
            <person name="Xiao L."/>
            <person name="Yang G."/>
            <person name="Zhang L."/>
            <person name="Yang X."/>
            <person name="Zhao S."/>
            <person name="Ji Z."/>
            <person name="Zhou Q."/>
            <person name="Hu M."/>
            <person name="Wang Y."/>
            <person name="Chen M."/>
            <person name="Xu Y."/>
            <person name="Jin H."/>
            <person name="Xiao X."/>
            <person name="Hu G."/>
            <person name="Bao F."/>
            <person name="Hu Y."/>
            <person name="Wan P."/>
            <person name="Li L."/>
            <person name="Deng X."/>
            <person name="Kuang T."/>
            <person name="Xiang C."/>
            <person name="Zhu J.K."/>
            <person name="Oliver M.J."/>
            <person name="He Y."/>
        </authorList>
    </citation>
    <scope>NUCLEOTIDE SEQUENCE [LARGE SCALE GENOMIC DNA]</scope>
    <source>
        <strain evidence="4">cv. XS01</strain>
    </source>
</reference>
<protein>
    <submittedName>
        <fullName evidence="3">Uncharacterized protein</fullName>
    </submittedName>
</protein>
<feature type="compositionally biased region" description="Acidic residues" evidence="2">
    <location>
        <begin position="212"/>
        <end position="233"/>
    </location>
</feature>
<name>A0A2Z7AYA8_9LAMI</name>
<proteinExistence type="predicted"/>
<gene>
    <name evidence="3" type="ORF">F511_44414</name>
</gene>
<dbReference type="Proteomes" id="UP000250235">
    <property type="component" value="Unassembled WGS sequence"/>
</dbReference>
<keyword evidence="1" id="KW-0175">Coiled coil</keyword>
<accession>A0A2Z7AYA8</accession>
<evidence type="ECO:0000256" key="2">
    <source>
        <dbReference type="SAM" id="MobiDB-lite"/>
    </source>
</evidence>
<dbReference type="EMBL" id="KV011048">
    <property type="protein sequence ID" value="KZV26835.1"/>
    <property type="molecule type" value="Genomic_DNA"/>
</dbReference>
<dbReference type="AlphaFoldDB" id="A0A2Z7AYA8"/>
<evidence type="ECO:0000313" key="4">
    <source>
        <dbReference type="Proteomes" id="UP000250235"/>
    </source>
</evidence>
<evidence type="ECO:0000256" key="1">
    <source>
        <dbReference type="SAM" id="Coils"/>
    </source>
</evidence>
<dbReference type="OrthoDB" id="1752359at2759"/>
<sequence length="242" mass="27102">MSRFFFVKRVKKKRDPWKCGMSWRDNMYTLTPRTLDLSPNLDSFLDVMRDKSYNAPELIQEDILCFFGFSCRGVELVGDLGTAALAWGGEVIKRLTRAQREAGNLRRDEGCRDAQGCLGNPGAEAGAERAALLSEKNALEGERAAMKAELDGAKARAAEEAERIRGEVANAWALGKEEFLQSSELERLSTRLLREEHPAPFLDAKKALRDMPEDDKEVAEEEEEEEEGEEEADATYPSSPKP</sequence>
<feature type="region of interest" description="Disordered" evidence="2">
    <location>
        <begin position="196"/>
        <end position="242"/>
    </location>
</feature>
<organism evidence="3 4">
    <name type="scientific">Dorcoceras hygrometricum</name>
    <dbReference type="NCBI Taxonomy" id="472368"/>
    <lineage>
        <taxon>Eukaryota</taxon>
        <taxon>Viridiplantae</taxon>
        <taxon>Streptophyta</taxon>
        <taxon>Embryophyta</taxon>
        <taxon>Tracheophyta</taxon>
        <taxon>Spermatophyta</taxon>
        <taxon>Magnoliopsida</taxon>
        <taxon>eudicotyledons</taxon>
        <taxon>Gunneridae</taxon>
        <taxon>Pentapetalae</taxon>
        <taxon>asterids</taxon>
        <taxon>lamiids</taxon>
        <taxon>Lamiales</taxon>
        <taxon>Gesneriaceae</taxon>
        <taxon>Didymocarpoideae</taxon>
        <taxon>Trichosporeae</taxon>
        <taxon>Loxocarpinae</taxon>
        <taxon>Dorcoceras</taxon>
    </lineage>
</organism>
<evidence type="ECO:0000313" key="3">
    <source>
        <dbReference type="EMBL" id="KZV26835.1"/>
    </source>
</evidence>
<feature type="compositionally biased region" description="Basic and acidic residues" evidence="2">
    <location>
        <begin position="196"/>
        <end position="211"/>
    </location>
</feature>
<keyword evidence="4" id="KW-1185">Reference proteome</keyword>